<evidence type="ECO:0000256" key="3">
    <source>
        <dbReference type="ARBA" id="ARBA00022475"/>
    </source>
</evidence>
<gene>
    <name evidence="8" type="ORF">HNR10_002730</name>
</gene>
<accession>A0A7Z0JAW5</accession>
<comment type="caution">
    <text evidence="8">The sequence shown here is derived from an EMBL/GenBank/DDBJ whole genome shotgun (WGS) entry which is preliminary data.</text>
</comment>
<evidence type="ECO:0000256" key="5">
    <source>
        <dbReference type="ARBA" id="ARBA00022989"/>
    </source>
</evidence>
<keyword evidence="4 7" id="KW-0812">Transmembrane</keyword>
<dbReference type="Proteomes" id="UP000572051">
    <property type="component" value="Unassembled WGS sequence"/>
</dbReference>
<dbReference type="Pfam" id="PF07681">
    <property type="entry name" value="DoxX"/>
    <property type="match status" value="1"/>
</dbReference>
<keyword evidence="3" id="KW-1003">Cell membrane</keyword>
<dbReference type="GO" id="GO:0005886">
    <property type="term" value="C:plasma membrane"/>
    <property type="evidence" value="ECO:0007669"/>
    <property type="project" value="UniProtKB-SubCell"/>
</dbReference>
<dbReference type="InterPro" id="IPR032808">
    <property type="entry name" value="DoxX"/>
</dbReference>
<keyword evidence="6 7" id="KW-0472">Membrane</keyword>
<evidence type="ECO:0000313" key="9">
    <source>
        <dbReference type="Proteomes" id="UP000572051"/>
    </source>
</evidence>
<organism evidence="8 9">
    <name type="scientific">Nocardiopsis aegyptia</name>
    <dbReference type="NCBI Taxonomy" id="220378"/>
    <lineage>
        <taxon>Bacteria</taxon>
        <taxon>Bacillati</taxon>
        <taxon>Actinomycetota</taxon>
        <taxon>Actinomycetes</taxon>
        <taxon>Streptosporangiales</taxon>
        <taxon>Nocardiopsidaceae</taxon>
        <taxon>Nocardiopsis</taxon>
    </lineage>
</organism>
<proteinExistence type="inferred from homology"/>
<comment type="similarity">
    <text evidence="2">Belongs to the DoxX family.</text>
</comment>
<evidence type="ECO:0000256" key="6">
    <source>
        <dbReference type="ARBA" id="ARBA00023136"/>
    </source>
</evidence>
<comment type="subcellular location">
    <subcellularLocation>
        <location evidence="1">Cell membrane</location>
        <topology evidence="1">Multi-pass membrane protein</topology>
    </subcellularLocation>
</comment>
<dbReference type="RefSeq" id="WP_179823699.1">
    <property type="nucleotide sequence ID" value="NZ_JACCFS010000001.1"/>
</dbReference>
<dbReference type="PANTHER" id="PTHR33452">
    <property type="entry name" value="OXIDOREDUCTASE CATD-RELATED"/>
    <property type="match status" value="1"/>
</dbReference>
<evidence type="ECO:0000256" key="4">
    <source>
        <dbReference type="ARBA" id="ARBA00022692"/>
    </source>
</evidence>
<evidence type="ECO:0000313" key="8">
    <source>
        <dbReference type="EMBL" id="NYJ34849.1"/>
    </source>
</evidence>
<dbReference type="EMBL" id="JACCFS010000001">
    <property type="protein sequence ID" value="NYJ34849.1"/>
    <property type="molecule type" value="Genomic_DNA"/>
</dbReference>
<evidence type="ECO:0000256" key="7">
    <source>
        <dbReference type="SAM" id="Phobius"/>
    </source>
</evidence>
<dbReference type="InterPro" id="IPR051907">
    <property type="entry name" value="DoxX-like_oxidoreductase"/>
</dbReference>
<protein>
    <submittedName>
        <fullName evidence="8">Putative oxidoreductase</fullName>
    </submittedName>
</protein>
<dbReference type="PANTHER" id="PTHR33452:SF1">
    <property type="entry name" value="INNER MEMBRANE PROTEIN YPHA-RELATED"/>
    <property type="match status" value="1"/>
</dbReference>
<evidence type="ECO:0000256" key="1">
    <source>
        <dbReference type="ARBA" id="ARBA00004651"/>
    </source>
</evidence>
<sequence>MADRSRISDVTTLLARIVVGVTFVLHGLEKAADLEGTAGFFGSAGIPFPQYSALLGTGVEIVGGALLILGFALPAVGLVLAAQMGVAIAFVHAGQPFVGGYELPLVLGAAALALGFAGGRLALDSLLPWGRTRTRGTAEAAPARAS</sequence>
<name>A0A7Z0JAW5_9ACTN</name>
<dbReference type="AlphaFoldDB" id="A0A7Z0JAW5"/>
<evidence type="ECO:0000256" key="2">
    <source>
        <dbReference type="ARBA" id="ARBA00006679"/>
    </source>
</evidence>
<keyword evidence="5 7" id="KW-1133">Transmembrane helix</keyword>
<keyword evidence="9" id="KW-1185">Reference proteome</keyword>
<feature type="transmembrane region" description="Helical" evidence="7">
    <location>
        <begin position="105"/>
        <end position="123"/>
    </location>
</feature>
<feature type="transmembrane region" description="Helical" evidence="7">
    <location>
        <begin position="75"/>
        <end position="93"/>
    </location>
</feature>
<reference evidence="8 9" key="1">
    <citation type="submission" date="2020-07" db="EMBL/GenBank/DDBJ databases">
        <title>Sequencing the genomes of 1000 actinobacteria strains.</title>
        <authorList>
            <person name="Klenk H.-P."/>
        </authorList>
    </citation>
    <scope>NUCLEOTIDE SEQUENCE [LARGE SCALE GENOMIC DNA]</scope>
    <source>
        <strain evidence="8 9">DSM 44442</strain>
    </source>
</reference>